<dbReference type="Proteomes" id="UP001320766">
    <property type="component" value="Unassembled WGS sequence"/>
</dbReference>
<dbReference type="SUPFAM" id="SSF51011">
    <property type="entry name" value="Glycosyl hydrolase domain"/>
    <property type="match status" value="1"/>
</dbReference>
<dbReference type="InterPro" id="IPR041233">
    <property type="entry name" value="Melibiase_C"/>
</dbReference>
<keyword evidence="2 6" id="KW-0732">Signal</keyword>
<comment type="caution">
    <text evidence="8">The sequence shown here is derived from an EMBL/GenBank/DDBJ whole genome shotgun (WGS) entry which is preliminary data.</text>
</comment>
<dbReference type="Gene3D" id="2.60.40.1180">
    <property type="entry name" value="Golgi alpha-mannosidase II"/>
    <property type="match status" value="1"/>
</dbReference>
<dbReference type="GO" id="GO:0004557">
    <property type="term" value="F:alpha-galactosidase activity"/>
    <property type="evidence" value="ECO:0007669"/>
    <property type="project" value="UniProtKB-EC"/>
</dbReference>
<keyword evidence="3 5" id="KW-0378">Hydrolase</keyword>
<dbReference type="InterPro" id="IPR018905">
    <property type="entry name" value="A-galactase_NEW3"/>
</dbReference>
<keyword evidence="5" id="KW-1015">Disulfide bond</keyword>
<dbReference type="EMBL" id="JAMZEC010000001">
    <property type="protein sequence ID" value="MCP2350494.1"/>
    <property type="molecule type" value="Genomic_DNA"/>
</dbReference>
<evidence type="ECO:0000313" key="9">
    <source>
        <dbReference type="Proteomes" id="UP001320766"/>
    </source>
</evidence>
<keyword evidence="4 5" id="KW-0326">Glycosidase</keyword>
<dbReference type="Gene3D" id="3.20.20.70">
    <property type="entry name" value="Aldolase class I"/>
    <property type="match status" value="1"/>
</dbReference>
<evidence type="ECO:0000256" key="1">
    <source>
        <dbReference type="ARBA" id="ARBA00009743"/>
    </source>
</evidence>
<organism evidence="8 9">
    <name type="scientific">Nonomuraea roseoviolacea subsp. carminata</name>
    <dbReference type="NCBI Taxonomy" id="160689"/>
    <lineage>
        <taxon>Bacteria</taxon>
        <taxon>Bacillati</taxon>
        <taxon>Actinomycetota</taxon>
        <taxon>Actinomycetes</taxon>
        <taxon>Streptosporangiales</taxon>
        <taxon>Streptosporangiaceae</taxon>
        <taxon>Nonomuraea</taxon>
    </lineage>
</organism>
<gene>
    <name evidence="8" type="ORF">HD595_006616</name>
</gene>
<dbReference type="InterPro" id="IPR013222">
    <property type="entry name" value="Glyco_hyd_98_carb-bd"/>
</dbReference>
<evidence type="ECO:0000256" key="2">
    <source>
        <dbReference type="ARBA" id="ARBA00022729"/>
    </source>
</evidence>
<evidence type="ECO:0000259" key="7">
    <source>
        <dbReference type="SMART" id="SM00776"/>
    </source>
</evidence>
<dbReference type="Pfam" id="PF16499">
    <property type="entry name" value="Melibiase_2"/>
    <property type="match status" value="1"/>
</dbReference>
<evidence type="ECO:0000256" key="3">
    <source>
        <dbReference type="ARBA" id="ARBA00022801"/>
    </source>
</evidence>
<dbReference type="RefSeq" id="WP_253775905.1">
    <property type="nucleotide sequence ID" value="NZ_BAAAVE010000017.1"/>
</dbReference>
<evidence type="ECO:0000313" key="8">
    <source>
        <dbReference type="EMBL" id="MCP2350494.1"/>
    </source>
</evidence>
<proteinExistence type="inferred from homology"/>
<evidence type="ECO:0000256" key="5">
    <source>
        <dbReference type="RuleBase" id="RU361168"/>
    </source>
</evidence>
<dbReference type="PANTHER" id="PTHR11452">
    <property type="entry name" value="ALPHA-GALACTOSIDASE/ALPHA-N-ACETYLGALACTOSAMINIDASE"/>
    <property type="match status" value="1"/>
</dbReference>
<dbReference type="InterPro" id="IPR013783">
    <property type="entry name" value="Ig-like_fold"/>
</dbReference>
<dbReference type="PANTHER" id="PTHR11452:SF75">
    <property type="entry name" value="ALPHA-GALACTOSIDASE MEL1"/>
    <property type="match status" value="1"/>
</dbReference>
<dbReference type="Gene3D" id="2.60.40.10">
    <property type="entry name" value="Immunoglobulins"/>
    <property type="match status" value="1"/>
</dbReference>
<evidence type="ECO:0000256" key="6">
    <source>
        <dbReference type="SAM" id="SignalP"/>
    </source>
</evidence>
<dbReference type="InterPro" id="IPR017853">
    <property type="entry name" value="GH"/>
</dbReference>
<feature type="signal peptide" evidence="6">
    <location>
        <begin position="1"/>
        <end position="25"/>
    </location>
</feature>
<dbReference type="InterPro" id="IPR013785">
    <property type="entry name" value="Aldolase_TIM"/>
</dbReference>
<comment type="catalytic activity">
    <reaction evidence="5">
        <text>Hydrolysis of terminal, non-reducing alpha-D-galactose residues in alpha-D-galactosides, including galactose oligosaccharides, galactomannans and galactolipids.</text>
        <dbReference type="EC" id="3.2.1.22"/>
    </reaction>
</comment>
<protein>
    <recommendedName>
        <fullName evidence="5">Alpha-galactosidase</fullName>
        <ecNumber evidence="5">3.2.1.22</ecNumber>
    </recommendedName>
    <alternativeName>
        <fullName evidence="5">Melibiase</fullName>
    </alternativeName>
</protein>
<dbReference type="InterPro" id="IPR038637">
    <property type="entry name" value="NPCBM_sf"/>
</dbReference>
<dbReference type="SMART" id="SM00776">
    <property type="entry name" value="NPCBM"/>
    <property type="match status" value="1"/>
</dbReference>
<feature type="chain" id="PRO_5046625118" description="Alpha-galactosidase" evidence="6">
    <location>
        <begin position="26"/>
        <end position="654"/>
    </location>
</feature>
<dbReference type="EC" id="3.2.1.22" evidence="5"/>
<dbReference type="InterPro" id="IPR002241">
    <property type="entry name" value="Glyco_hydro_27"/>
</dbReference>
<dbReference type="Gene3D" id="2.60.120.1060">
    <property type="entry name" value="NPCBM/NEW2 domain"/>
    <property type="match status" value="1"/>
</dbReference>
<reference evidence="8 9" key="1">
    <citation type="submission" date="2022-06" db="EMBL/GenBank/DDBJ databases">
        <title>Sequencing the genomes of 1000 actinobacteria strains.</title>
        <authorList>
            <person name="Klenk H.-P."/>
        </authorList>
    </citation>
    <scope>NUCLEOTIDE SEQUENCE [LARGE SCALE GENOMIC DNA]</scope>
    <source>
        <strain evidence="8 9">DSM 44170</strain>
    </source>
</reference>
<accession>A0ABT1KBY2</accession>
<dbReference type="Pfam" id="PF10633">
    <property type="entry name" value="NPCBM_assoc"/>
    <property type="match status" value="1"/>
</dbReference>
<feature type="domain" description="Glycosyl hydrolase family 98 putative carbohydrate-binding module" evidence="7">
    <location>
        <begin position="504"/>
        <end position="649"/>
    </location>
</feature>
<dbReference type="SUPFAM" id="SSF51445">
    <property type="entry name" value="(Trans)glycosidases"/>
    <property type="match status" value="1"/>
</dbReference>
<comment type="similarity">
    <text evidence="1 5">Belongs to the glycosyl hydrolase 27 family.</text>
</comment>
<keyword evidence="9" id="KW-1185">Reference proteome</keyword>
<dbReference type="InterPro" id="IPR013780">
    <property type="entry name" value="Glyco_hydro_b"/>
</dbReference>
<name>A0ABT1KBY2_9ACTN</name>
<dbReference type="Pfam" id="PF17801">
    <property type="entry name" value="Melibiase_C"/>
    <property type="match status" value="1"/>
</dbReference>
<dbReference type="Pfam" id="PF08305">
    <property type="entry name" value="NPCBM"/>
    <property type="match status" value="1"/>
</dbReference>
<evidence type="ECO:0000256" key="4">
    <source>
        <dbReference type="ARBA" id="ARBA00023295"/>
    </source>
</evidence>
<dbReference type="PRINTS" id="PR00740">
    <property type="entry name" value="GLHYDRLASE27"/>
</dbReference>
<dbReference type="InterPro" id="IPR008979">
    <property type="entry name" value="Galactose-bd-like_sf"/>
</dbReference>
<dbReference type="SUPFAM" id="SSF49785">
    <property type="entry name" value="Galactose-binding domain-like"/>
    <property type="match status" value="1"/>
</dbReference>
<sequence>MRKLTAAAAAALLTLALPPSPGAAAAPAGGPPMGWSSRSLGWTVSETSVRQAAAGLAALAPLGYRLVLIDDCWLAPQRAAGALAPDPARFPGGIKALADHLHGLGLRLGLSLSAGTKACSGGGPGSYRNEAADAELVRSWGVDHVKYDWCNIPTADFPGQNVQQIAQTLYPRMRQALGDSVAFAMNNEDGSTVPWLWAKDSGAVTWRTNVYNRPLPDAYASMVDVWETNQLRVQYAGPGNWADPDLIQAGRGGMTEAEYRTQVTLWAVGAAPLVLQADPAAAPKAVVANPKVIAVDQDRLGVPARLVRSDGWYHVLVKPLDGGDQAVVLFNESNRATTISYRLPAGRYRAEELWSGQVATTTGELSAHVPAHGAVMYRVGPSREQAPPLLTVETDPPAFLGDDRPGTLEPGRQRDVITRVVNSGATARARDLRVTLAVPDGWTAEARTPATRSRLDAGETFTVTWALTPPAGTEPRAYDLTTTAAFTGGTATGTAVVAVAQAPGAGRTYLSDLPWTSAKNYFGPVERDTSNGDKAAGDGRPLTIEGVRYAKGLGAHAPADIEFYTAGRCRGVEFTAGIDDEVGPAGSAGFEVWADGRRVAYTGVLTGAQPGKKVTASVSGARFVRLVATNGGDNATSDHVDFADAAITCDQASS</sequence>